<protein>
    <submittedName>
        <fullName evidence="1">Uncharacterized protein</fullName>
    </submittedName>
</protein>
<organism evidence="1 2">
    <name type="scientific">Coemansia aciculifera</name>
    <dbReference type="NCBI Taxonomy" id="417176"/>
    <lineage>
        <taxon>Eukaryota</taxon>
        <taxon>Fungi</taxon>
        <taxon>Fungi incertae sedis</taxon>
        <taxon>Zoopagomycota</taxon>
        <taxon>Kickxellomycotina</taxon>
        <taxon>Kickxellomycetes</taxon>
        <taxon>Kickxellales</taxon>
        <taxon>Kickxellaceae</taxon>
        <taxon>Coemansia</taxon>
    </lineage>
</organism>
<accession>A0ACC1LUF2</accession>
<evidence type="ECO:0000313" key="1">
    <source>
        <dbReference type="EMBL" id="KAJ2880825.1"/>
    </source>
</evidence>
<gene>
    <name evidence="1" type="ORF">IWW38_005886</name>
</gene>
<dbReference type="EMBL" id="JANBVB010003040">
    <property type="protein sequence ID" value="KAJ2880825.1"/>
    <property type="molecule type" value="Genomic_DNA"/>
</dbReference>
<name>A0ACC1LUF2_9FUNG</name>
<dbReference type="Proteomes" id="UP001139981">
    <property type="component" value="Unassembled WGS sequence"/>
</dbReference>
<evidence type="ECO:0000313" key="2">
    <source>
        <dbReference type="Proteomes" id="UP001139981"/>
    </source>
</evidence>
<comment type="caution">
    <text evidence="1">The sequence shown here is derived from an EMBL/GenBank/DDBJ whole genome shotgun (WGS) entry which is preliminary data.</text>
</comment>
<sequence length="329" mass="35290">MAKEDVSIPRISLDPAKAEESLAILCQSSSNAAVASHGDIADATKKREILGGSAECAQAVEPPLIPGSEPTAATLMPSSTASDCADQPVFVSSSVVVPATNGVSVEQPPPASTFRQPFAKPDHARFKYLEGFAYRPTDHFTNLPELNTHFPQENDPLRVSAKFVAFSCSGIGGQVGIVCCDSPGRVSAKLARIVHGADVVSMEFDPFDAAVLATAGADCKLHMWRVPDTPLNNESHFELEESIHVAADRIHQLRFHPCAKGIFAVLVSDADHQAIRVYHGLVLHCIIGKCSDGIHSFAWSPSGEQIALTTKKSKQVRVYDAHTQEQLSM</sequence>
<feature type="non-terminal residue" evidence="1">
    <location>
        <position position="329"/>
    </location>
</feature>
<keyword evidence="2" id="KW-1185">Reference proteome</keyword>
<reference evidence="1" key="1">
    <citation type="submission" date="2022-07" db="EMBL/GenBank/DDBJ databases">
        <title>Phylogenomic reconstructions and comparative analyses of Kickxellomycotina fungi.</title>
        <authorList>
            <person name="Reynolds N.K."/>
            <person name="Stajich J.E."/>
            <person name="Barry K."/>
            <person name="Grigoriev I.V."/>
            <person name="Crous P."/>
            <person name="Smith M.E."/>
        </authorList>
    </citation>
    <scope>NUCLEOTIDE SEQUENCE</scope>
    <source>
        <strain evidence="1">CBS 190363</strain>
    </source>
</reference>
<proteinExistence type="predicted"/>